<feature type="region of interest" description="Disordered" evidence="1">
    <location>
        <begin position="1"/>
        <end position="23"/>
    </location>
</feature>
<dbReference type="EMBL" id="JAWWNJ010000186">
    <property type="protein sequence ID" value="KAK6974216.1"/>
    <property type="molecule type" value="Genomic_DNA"/>
</dbReference>
<evidence type="ECO:0000313" key="4">
    <source>
        <dbReference type="EMBL" id="KAK6974216.1"/>
    </source>
</evidence>
<dbReference type="Proteomes" id="UP001362999">
    <property type="component" value="Unassembled WGS sequence"/>
</dbReference>
<name>A0AAV9Z783_9AGAR</name>
<feature type="compositionally biased region" description="Low complexity" evidence="1">
    <location>
        <begin position="1"/>
        <end position="19"/>
    </location>
</feature>
<proteinExistence type="predicted"/>
<dbReference type="EMBL" id="JAWWNJ010000186">
    <property type="protein sequence ID" value="KAK6974217.1"/>
    <property type="molecule type" value="Genomic_DNA"/>
</dbReference>
<evidence type="ECO:0000313" key="5">
    <source>
        <dbReference type="EMBL" id="KAK6974217.1"/>
    </source>
</evidence>
<feature type="region of interest" description="Disordered" evidence="1">
    <location>
        <begin position="69"/>
        <end position="94"/>
    </location>
</feature>
<organism evidence="5 6">
    <name type="scientific">Favolaschia claudopus</name>
    <dbReference type="NCBI Taxonomy" id="2862362"/>
    <lineage>
        <taxon>Eukaryota</taxon>
        <taxon>Fungi</taxon>
        <taxon>Dikarya</taxon>
        <taxon>Basidiomycota</taxon>
        <taxon>Agaricomycotina</taxon>
        <taxon>Agaricomycetes</taxon>
        <taxon>Agaricomycetidae</taxon>
        <taxon>Agaricales</taxon>
        <taxon>Marasmiineae</taxon>
        <taxon>Mycenaceae</taxon>
        <taxon>Favolaschia</taxon>
    </lineage>
</organism>
<evidence type="ECO:0000313" key="3">
    <source>
        <dbReference type="EMBL" id="KAK6974215.1"/>
    </source>
</evidence>
<accession>A0AAV9Z783</accession>
<evidence type="ECO:0000256" key="1">
    <source>
        <dbReference type="SAM" id="MobiDB-lite"/>
    </source>
</evidence>
<dbReference type="EMBL" id="JAWWNJ010000186">
    <property type="protein sequence ID" value="KAK6974214.1"/>
    <property type="molecule type" value="Genomic_DNA"/>
</dbReference>
<gene>
    <name evidence="2" type="ORF">R3P38DRAFT_3239708</name>
    <name evidence="3" type="ORF">R3P38DRAFT_3239710</name>
    <name evidence="4" type="ORF">R3P38DRAFT_3239711</name>
    <name evidence="5" type="ORF">R3P38DRAFT_3239712</name>
</gene>
<comment type="caution">
    <text evidence="5">The sequence shown here is derived from an EMBL/GenBank/DDBJ whole genome shotgun (WGS) entry which is preliminary data.</text>
</comment>
<dbReference type="EMBL" id="JAWWNJ010000186">
    <property type="protein sequence ID" value="KAK6974215.1"/>
    <property type="molecule type" value="Genomic_DNA"/>
</dbReference>
<reference evidence="5 6" key="1">
    <citation type="journal article" date="2024" name="J Genomics">
        <title>Draft genome sequencing and assembly of Favolaschia claudopus CIRM-BRFM 2984 isolated from oak limbs.</title>
        <authorList>
            <person name="Navarro D."/>
            <person name="Drula E."/>
            <person name="Chaduli D."/>
            <person name="Cazenave R."/>
            <person name="Ahrendt S."/>
            <person name="Wang J."/>
            <person name="Lipzen A."/>
            <person name="Daum C."/>
            <person name="Barry K."/>
            <person name="Grigoriev I.V."/>
            <person name="Favel A."/>
            <person name="Rosso M.N."/>
            <person name="Martin F."/>
        </authorList>
    </citation>
    <scope>NUCLEOTIDE SEQUENCE [LARGE SCALE GENOMIC DNA]</scope>
    <source>
        <strain evidence="5 6">CIRM-BRFM 2984</strain>
    </source>
</reference>
<protein>
    <submittedName>
        <fullName evidence="5">Uncharacterized protein</fullName>
    </submittedName>
</protein>
<sequence length="147" mass="16406">MHKAHPAAAKSTPKPTAASESVDEVGDLIKRMSRISIEDPEYSYLYWQSIKKDSQAADCLRKPNLNIAQPPLSPNNFRNNQFVPPGGQNPRLNTRPEDRHCYGCGENGDCTKIQEVVARGDLKRGERGTVEWPVVVCFVASEIKTRL</sequence>
<keyword evidence="6" id="KW-1185">Reference proteome</keyword>
<evidence type="ECO:0000313" key="2">
    <source>
        <dbReference type="EMBL" id="KAK6974214.1"/>
    </source>
</evidence>
<dbReference type="AlphaFoldDB" id="A0AAV9Z783"/>
<evidence type="ECO:0000313" key="6">
    <source>
        <dbReference type="Proteomes" id="UP001362999"/>
    </source>
</evidence>